<keyword evidence="9" id="KW-1185">Reference proteome</keyword>
<feature type="transmembrane region" description="Helical" evidence="7">
    <location>
        <begin position="59"/>
        <end position="79"/>
    </location>
</feature>
<dbReference type="OrthoDB" id="5845486at2759"/>
<dbReference type="WBParaSite" id="ASIM_0000299601-mRNA-1">
    <property type="protein sequence ID" value="ASIM_0000299601-mRNA-1"/>
    <property type="gene ID" value="ASIM_0000299601"/>
</dbReference>
<gene>
    <name evidence="8" type="ORF">ASIM_LOCUS2847</name>
</gene>
<dbReference type="PANTHER" id="PTHR34341:SF1">
    <property type="entry name" value="TRANSMEMBRANE PROTEIN 107"/>
    <property type="match status" value="1"/>
</dbReference>
<dbReference type="EMBL" id="UYRR01004070">
    <property type="protein sequence ID" value="VDK20736.1"/>
    <property type="molecule type" value="Genomic_DNA"/>
</dbReference>
<feature type="transmembrane region" description="Helical" evidence="7">
    <location>
        <begin position="31"/>
        <end position="52"/>
    </location>
</feature>
<dbReference type="InterPro" id="IPR029248">
    <property type="entry name" value="TMEM107"/>
</dbReference>
<dbReference type="Proteomes" id="UP000267096">
    <property type="component" value="Unassembled WGS sequence"/>
</dbReference>
<accession>A0A0M3J612</accession>
<keyword evidence="3 7" id="KW-0812">Transmembrane</keyword>
<evidence type="ECO:0000256" key="7">
    <source>
        <dbReference type="SAM" id="Phobius"/>
    </source>
</evidence>
<evidence type="ECO:0000313" key="9">
    <source>
        <dbReference type="Proteomes" id="UP000267096"/>
    </source>
</evidence>
<evidence type="ECO:0000256" key="6">
    <source>
        <dbReference type="ARBA" id="ARBA00023136"/>
    </source>
</evidence>
<evidence type="ECO:0000313" key="8">
    <source>
        <dbReference type="EMBL" id="VDK20736.1"/>
    </source>
</evidence>
<evidence type="ECO:0000256" key="3">
    <source>
        <dbReference type="ARBA" id="ARBA00022692"/>
    </source>
</evidence>
<dbReference type="GO" id="GO:1905515">
    <property type="term" value="P:non-motile cilium assembly"/>
    <property type="evidence" value="ECO:0007669"/>
    <property type="project" value="TreeGrafter"/>
</dbReference>
<dbReference type="GO" id="GO:0016020">
    <property type="term" value="C:membrane"/>
    <property type="evidence" value="ECO:0007669"/>
    <property type="project" value="UniProtKB-SubCell"/>
</dbReference>
<dbReference type="GO" id="GO:1904491">
    <property type="term" value="P:protein localization to ciliary transition zone"/>
    <property type="evidence" value="ECO:0007669"/>
    <property type="project" value="TreeGrafter"/>
</dbReference>
<keyword evidence="6 7" id="KW-0472">Membrane</keyword>
<dbReference type="PANTHER" id="PTHR34341">
    <property type="entry name" value="TRANSMEMBRANE PROTEIN 107"/>
    <property type="match status" value="1"/>
</dbReference>
<reference evidence="10" key="1">
    <citation type="submission" date="2017-02" db="UniProtKB">
        <authorList>
            <consortium name="WormBaseParasite"/>
        </authorList>
    </citation>
    <scope>IDENTIFICATION</scope>
</reference>
<proteinExistence type="predicted"/>
<protein>
    <recommendedName>
        <fullName evidence="2">Transmembrane protein 107</fullName>
    </recommendedName>
</protein>
<evidence type="ECO:0000256" key="4">
    <source>
        <dbReference type="ARBA" id="ARBA00022794"/>
    </source>
</evidence>
<keyword evidence="5 7" id="KW-1133">Transmembrane helix</keyword>
<comment type="subcellular location">
    <subcellularLocation>
        <location evidence="1">Membrane</location>
        <topology evidence="1">Multi-pass membrane protein</topology>
    </subcellularLocation>
</comment>
<name>A0A0M3J612_ANISI</name>
<keyword evidence="4" id="KW-0970">Cilium biogenesis/degradation</keyword>
<organism evidence="10">
    <name type="scientific">Anisakis simplex</name>
    <name type="common">Herring worm</name>
    <dbReference type="NCBI Taxonomy" id="6269"/>
    <lineage>
        <taxon>Eukaryota</taxon>
        <taxon>Metazoa</taxon>
        <taxon>Ecdysozoa</taxon>
        <taxon>Nematoda</taxon>
        <taxon>Chromadorea</taxon>
        <taxon>Rhabditida</taxon>
        <taxon>Spirurina</taxon>
        <taxon>Ascaridomorpha</taxon>
        <taxon>Ascaridoidea</taxon>
        <taxon>Anisakidae</taxon>
        <taxon>Anisakis</taxon>
        <taxon>Anisakis simplex complex</taxon>
    </lineage>
</organism>
<evidence type="ECO:0000256" key="2">
    <source>
        <dbReference type="ARBA" id="ARBA00015652"/>
    </source>
</evidence>
<feature type="transmembrane region" description="Helical" evidence="7">
    <location>
        <begin position="85"/>
        <end position="109"/>
    </location>
</feature>
<dbReference type="Pfam" id="PF14995">
    <property type="entry name" value="TMEM107"/>
    <property type="match status" value="1"/>
</dbReference>
<dbReference type="GO" id="GO:0036038">
    <property type="term" value="C:MKS complex"/>
    <property type="evidence" value="ECO:0007669"/>
    <property type="project" value="TreeGrafter"/>
</dbReference>
<evidence type="ECO:0000313" key="10">
    <source>
        <dbReference type="WBParaSite" id="ASIM_0000299601-mRNA-1"/>
    </source>
</evidence>
<evidence type="ECO:0000256" key="5">
    <source>
        <dbReference type="ARBA" id="ARBA00022989"/>
    </source>
</evidence>
<evidence type="ECO:0000256" key="1">
    <source>
        <dbReference type="ARBA" id="ARBA00004141"/>
    </source>
</evidence>
<reference evidence="8 9" key="2">
    <citation type="submission" date="2018-11" db="EMBL/GenBank/DDBJ databases">
        <authorList>
            <consortium name="Pathogen Informatics"/>
        </authorList>
    </citation>
    <scope>NUCLEOTIDE SEQUENCE [LARGE SCALE GENOMIC DNA]</scope>
</reference>
<dbReference type="AlphaFoldDB" id="A0A0M3J612"/>
<sequence>MNQIRLQPDNVLSSLAVDGWTERDYSDAETSLIICLSASIVLCLLEGLLLLVQLPSQARALSALIIHFIASISLFKFIIDAHPVHHFWLVFILFSVPSLLIHLSSLLTYSNITTLFRVSTFQK</sequence>